<keyword evidence="3" id="KW-1185">Reference proteome</keyword>
<evidence type="ECO:0000313" key="2">
    <source>
        <dbReference type="EMBL" id="OOH96216.1"/>
    </source>
</evidence>
<sequence>MENQLIYRDESKINEAISEVQEKAEFLQENLNAIFELKKTPVNIADLDILFRNPTAFFIDIIVPEGSTINGLSLSKDKLFDLLALPDDIKINIRKIEDFIQNWSNTGKYLQYLEVKENQLKVKESYKSSLENQYSIFLKTEKDKNIYTAVIDIQKSMQTIVDNLESKQLFSLDLMKKIFKIGQDFSGIPTEGREIFSINYQFFNK</sequence>
<keyword evidence="1" id="KW-0175">Coiled coil</keyword>
<dbReference type="STRING" id="238.BBD35_14450"/>
<dbReference type="AlphaFoldDB" id="A0A1T3FL10"/>
<accession>A0A1T3FL10</accession>
<name>A0A1T3FL10_ELIME</name>
<organism evidence="2 3">
    <name type="scientific">Elizabethkingia meningoseptica</name>
    <name type="common">Chryseobacterium meningosepticum</name>
    <dbReference type="NCBI Taxonomy" id="238"/>
    <lineage>
        <taxon>Bacteria</taxon>
        <taxon>Pseudomonadati</taxon>
        <taxon>Bacteroidota</taxon>
        <taxon>Flavobacteriia</taxon>
        <taxon>Flavobacteriales</taxon>
        <taxon>Weeksellaceae</taxon>
        <taxon>Elizabethkingia</taxon>
    </lineage>
</organism>
<evidence type="ECO:0000256" key="1">
    <source>
        <dbReference type="SAM" id="Coils"/>
    </source>
</evidence>
<dbReference type="OrthoDB" id="1263886at2"/>
<evidence type="ECO:0000313" key="3">
    <source>
        <dbReference type="Proteomes" id="UP000188947"/>
    </source>
</evidence>
<feature type="coiled-coil region" evidence="1">
    <location>
        <begin position="10"/>
        <end position="37"/>
    </location>
</feature>
<comment type="caution">
    <text evidence="2">The sequence shown here is derived from an EMBL/GenBank/DDBJ whole genome shotgun (WGS) entry which is preliminary data.</text>
</comment>
<dbReference type="RefSeq" id="WP_077564509.1">
    <property type="nucleotide sequence ID" value="NZ_CP016378.1"/>
</dbReference>
<reference evidence="2 3" key="1">
    <citation type="submission" date="2016-11" db="EMBL/GenBank/DDBJ databases">
        <title>Genome sequence and comparative genomic analysis of clinical strain Elizabethkingia meningoseptica 61421 PRCM.</title>
        <authorList>
            <person name="Wang M."/>
            <person name="Hu S."/>
            <person name="Cao L."/>
            <person name="Jiang T."/>
            <person name="Zhou Y."/>
            <person name="Ming D."/>
        </authorList>
    </citation>
    <scope>NUCLEOTIDE SEQUENCE [LARGE SCALE GENOMIC DNA]</scope>
    <source>
        <strain evidence="2 3">61421 PRCM</strain>
    </source>
</reference>
<dbReference type="Proteomes" id="UP000188947">
    <property type="component" value="Unassembled WGS sequence"/>
</dbReference>
<dbReference type="EMBL" id="MPOG01000008">
    <property type="protein sequence ID" value="OOH96216.1"/>
    <property type="molecule type" value="Genomic_DNA"/>
</dbReference>
<gene>
    <name evidence="2" type="ORF">BMF97_07660</name>
</gene>
<protein>
    <submittedName>
        <fullName evidence="2">Uncharacterized protein</fullName>
    </submittedName>
</protein>
<proteinExistence type="predicted"/>